<feature type="region of interest" description="Disordered" evidence="4">
    <location>
        <begin position="591"/>
        <end position="617"/>
    </location>
</feature>
<dbReference type="PANTHER" id="PTHR11142">
    <property type="entry name" value="PSEUDOURIDYLATE SYNTHASE"/>
    <property type="match status" value="1"/>
</dbReference>
<evidence type="ECO:0000313" key="7">
    <source>
        <dbReference type="Proteomes" id="UP000324907"/>
    </source>
</evidence>
<keyword evidence="2" id="KW-0819">tRNA processing</keyword>
<gene>
    <name evidence="6" type="ORF">FNF28_03135</name>
</gene>
<feature type="domain" description="Pseudouridine synthase I TruA alpha/beta" evidence="5">
    <location>
        <begin position="222"/>
        <end position="379"/>
    </location>
</feature>
<dbReference type="GO" id="GO:0005737">
    <property type="term" value="C:cytoplasm"/>
    <property type="evidence" value="ECO:0007669"/>
    <property type="project" value="TreeGrafter"/>
</dbReference>
<dbReference type="GO" id="GO:0005634">
    <property type="term" value="C:nucleus"/>
    <property type="evidence" value="ECO:0007669"/>
    <property type="project" value="TreeGrafter"/>
</dbReference>
<protein>
    <recommendedName>
        <fullName evidence="5">Pseudouridine synthase I TruA alpha/beta domain-containing protein</fullName>
    </recommendedName>
</protein>
<reference evidence="6 7" key="1">
    <citation type="submission" date="2019-07" db="EMBL/GenBank/DDBJ databases">
        <title>Genomes of Cafeteria roenbergensis.</title>
        <authorList>
            <person name="Fischer M.G."/>
            <person name="Hackl T."/>
            <person name="Roman M."/>
        </authorList>
    </citation>
    <scope>NUCLEOTIDE SEQUENCE [LARGE SCALE GENOMIC DNA]</scope>
    <source>
        <strain evidence="6 7">RCC970-E3</strain>
    </source>
</reference>
<dbReference type="PANTHER" id="PTHR11142:SF5">
    <property type="entry name" value="TRNA PSEUDOURIDINE(38_39) SYNTHASE"/>
    <property type="match status" value="1"/>
</dbReference>
<feature type="region of interest" description="Disordered" evidence="4">
    <location>
        <begin position="1"/>
        <end position="22"/>
    </location>
</feature>
<accession>A0A5A8DP74</accession>
<keyword evidence="3" id="KW-0413">Isomerase</keyword>
<dbReference type="Gene3D" id="3.30.70.580">
    <property type="entry name" value="Pseudouridine synthase I, catalytic domain, N-terminal subdomain"/>
    <property type="match status" value="1"/>
</dbReference>
<dbReference type="EMBL" id="VLTL01000039">
    <property type="protein sequence ID" value="KAA0166494.1"/>
    <property type="molecule type" value="Genomic_DNA"/>
</dbReference>
<dbReference type="InterPro" id="IPR020094">
    <property type="entry name" value="TruA/RsuA/RluB/E/F_N"/>
</dbReference>
<dbReference type="AlphaFoldDB" id="A0A5A8DP74"/>
<dbReference type="GO" id="GO:0031119">
    <property type="term" value="P:tRNA pseudouridine synthesis"/>
    <property type="evidence" value="ECO:0007669"/>
    <property type="project" value="TreeGrafter"/>
</dbReference>
<sequence>MQAGKRSRPPGSDSSDEEGMGASQCLDQLRKLLKAGALSPADVQRVLDEVPASGKALASPKAKRAKKQRNMDMSKYRERYIALRMLYFGERLRGFASLNGCADDETAEGLLVGALERTRLISSLRDCAFSRSGRTDKGVSAFGQVVTLRIRSRALAEEPLPPPEKELDYVGLLNRLLPDDVRVTGWADVPLEFSARYSTAYRVYRYYFVRRGIDIDVMAEGARRLIGTHDFRNFCKMDADNVSNFRRTVIKASIHRAVGGDSPWLGVEDTPAEPAACTGVPTSAAGNAESLQTRHEVWFLELVGHAFLWHQVRCIMATLFLVGRGLEPVSVLDEMLDVGTQELGPTDVALDRRQYAAFRGRPNYDMAPDLPLVLYHCHYQGLRFWAPPRAARAVQQHLETVWSRRAVAAHQAAAAARLLAREAMPSTPTLPFLLRPEQWEPGTYTMPDGSEGEPAEVLDSLLRLRASQANTALARGAAETAGPVDDSAYHRRIPLGKSPTFEEAILWTRTAPPRHQPWCGTAELEAVWLRTIWPVGYAPVEAGSRADAERGSLAGPLLADGNPSAPSAEAAAASAGAAAASSGHAAAAVSPAGVGAAGERDADADADSDGDEPIPPEIGVLSSLARASLPEGSPGAFDIADDSEYIAVGKGRRKGGRAPYLSLEQRGRTATYAQKLVALAPARRRLVVQAHEDILARLPSVLGEVGSAVWLAEAGLDASGAPVASRAEGKAGLESRAAAATSGAARAASR</sequence>
<dbReference type="Proteomes" id="UP000324907">
    <property type="component" value="Unassembled WGS sequence"/>
</dbReference>
<dbReference type="GO" id="GO:0009982">
    <property type="term" value="F:pseudouridine synthase activity"/>
    <property type="evidence" value="ECO:0007669"/>
    <property type="project" value="InterPro"/>
</dbReference>
<dbReference type="HAMAP" id="MF_00171">
    <property type="entry name" value="TruA"/>
    <property type="match status" value="1"/>
</dbReference>
<dbReference type="InterPro" id="IPR020103">
    <property type="entry name" value="PsdUridine_synth_cat_dom_sf"/>
</dbReference>
<dbReference type="GO" id="GO:0003723">
    <property type="term" value="F:RNA binding"/>
    <property type="evidence" value="ECO:0007669"/>
    <property type="project" value="InterPro"/>
</dbReference>
<organism evidence="6 7">
    <name type="scientific">Cafeteria roenbergensis</name>
    <name type="common">Marine flagellate</name>
    <dbReference type="NCBI Taxonomy" id="33653"/>
    <lineage>
        <taxon>Eukaryota</taxon>
        <taxon>Sar</taxon>
        <taxon>Stramenopiles</taxon>
        <taxon>Bigyra</taxon>
        <taxon>Opalozoa</taxon>
        <taxon>Bicosoecida</taxon>
        <taxon>Cafeteriaceae</taxon>
        <taxon>Cafeteria</taxon>
    </lineage>
</organism>
<evidence type="ECO:0000259" key="5">
    <source>
        <dbReference type="Pfam" id="PF01416"/>
    </source>
</evidence>
<evidence type="ECO:0000256" key="3">
    <source>
        <dbReference type="ARBA" id="ARBA00023235"/>
    </source>
</evidence>
<name>A0A5A8DP74_CAFRO</name>
<comment type="similarity">
    <text evidence="1">Belongs to the tRNA pseudouridine synthase TruA family.</text>
</comment>
<dbReference type="InterPro" id="IPR020095">
    <property type="entry name" value="PsdUridine_synth_TruA_C"/>
</dbReference>
<dbReference type="Gene3D" id="3.30.70.660">
    <property type="entry name" value="Pseudouridine synthase I, catalytic domain, C-terminal subdomain"/>
    <property type="match status" value="1"/>
</dbReference>
<proteinExistence type="inferred from homology"/>
<evidence type="ECO:0000313" key="6">
    <source>
        <dbReference type="EMBL" id="KAA0166494.1"/>
    </source>
</evidence>
<evidence type="ECO:0000256" key="1">
    <source>
        <dbReference type="ARBA" id="ARBA00009375"/>
    </source>
</evidence>
<evidence type="ECO:0000256" key="2">
    <source>
        <dbReference type="ARBA" id="ARBA00022694"/>
    </source>
</evidence>
<feature type="compositionally biased region" description="Acidic residues" evidence="4">
    <location>
        <begin position="604"/>
        <end position="614"/>
    </location>
</feature>
<dbReference type="SUPFAM" id="SSF55120">
    <property type="entry name" value="Pseudouridine synthase"/>
    <property type="match status" value="1"/>
</dbReference>
<comment type="caution">
    <text evidence="6">The sequence shown here is derived from an EMBL/GenBank/DDBJ whole genome shotgun (WGS) entry which is preliminary data.</text>
</comment>
<dbReference type="InterPro" id="IPR001406">
    <property type="entry name" value="PsdUridine_synth_TruA"/>
</dbReference>
<dbReference type="GO" id="GO:1990481">
    <property type="term" value="P:mRNA pseudouridine synthesis"/>
    <property type="evidence" value="ECO:0007669"/>
    <property type="project" value="TreeGrafter"/>
</dbReference>
<dbReference type="Pfam" id="PF01416">
    <property type="entry name" value="PseudoU_synth_1"/>
    <property type="match status" value="1"/>
</dbReference>
<dbReference type="InterPro" id="IPR020097">
    <property type="entry name" value="PsdUridine_synth_TruA_a/b_dom"/>
</dbReference>
<evidence type="ECO:0000256" key="4">
    <source>
        <dbReference type="SAM" id="MobiDB-lite"/>
    </source>
</evidence>